<evidence type="ECO:0000256" key="1">
    <source>
        <dbReference type="SAM" id="MobiDB-lite"/>
    </source>
</evidence>
<organism evidence="2 3">
    <name type="scientific">Mauremys mutica</name>
    <name type="common">yellowpond turtle</name>
    <dbReference type="NCBI Taxonomy" id="74926"/>
    <lineage>
        <taxon>Eukaryota</taxon>
        <taxon>Metazoa</taxon>
        <taxon>Chordata</taxon>
        <taxon>Craniata</taxon>
        <taxon>Vertebrata</taxon>
        <taxon>Euteleostomi</taxon>
        <taxon>Archelosauria</taxon>
        <taxon>Testudinata</taxon>
        <taxon>Testudines</taxon>
        <taxon>Cryptodira</taxon>
        <taxon>Durocryptodira</taxon>
        <taxon>Testudinoidea</taxon>
        <taxon>Geoemydidae</taxon>
        <taxon>Geoemydinae</taxon>
        <taxon>Mauremys</taxon>
    </lineage>
</organism>
<protein>
    <submittedName>
        <fullName evidence="2">Uncharacterized protein</fullName>
    </submittedName>
</protein>
<proteinExistence type="predicted"/>
<dbReference type="Proteomes" id="UP000827986">
    <property type="component" value="Unassembled WGS sequence"/>
</dbReference>
<dbReference type="EMBL" id="JAHDVG010000463">
    <property type="protein sequence ID" value="KAH1186423.1"/>
    <property type="molecule type" value="Genomic_DNA"/>
</dbReference>
<name>A0A9D3XUN3_9SAUR</name>
<sequence>MFYPLPKDGQHPVKSHGRSLQQSARRAQIKEVCYFTTAKKALWTQQVQSTLNFTLAIGLPLATHAVGFTAAEDIPYYSLPNFTRRGGLKLTSHWHFRAP</sequence>
<accession>A0A9D3XUN3</accession>
<evidence type="ECO:0000313" key="3">
    <source>
        <dbReference type="Proteomes" id="UP000827986"/>
    </source>
</evidence>
<keyword evidence="3" id="KW-1185">Reference proteome</keyword>
<feature type="region of interest" description="Disordered" evidence="1">
    <location>
        <begin position="1"/>
        <end position="22"/>
    </location>
</feature>
<comment type="caution">
    <text evidence="2">The sequence shown here is derived from an EMBL/GenBank/DDBJ whole genome shotgun (WGS) entry which is preliminary data.</text>
</comment>
<reference evidence="2" key="1">
    <citation type="submission" date="2021-09" db="EMBL/GenBank/DDBJ databases">
        <title>The genome of Mauremys mutica provides insights into the evolution of semi-aquatic lifestyle.</title>
        <authorList>
            <person name="Gong S."/>
            <person name="Gao Y."/>
        </authorList>
    </citation>
    <scope>NUCLEOTIDE SEQUENCE</scope>
    <source>
        <strain evidence="2">MM-2020</strain>
        <tissue evidence="2">Muscle</tissue>
    </source>
</reference>
<evidence type="ECO:0000313" key="2">
    <source>
        <dbReference type="EMBL" id="KAH1186423.1"/>
    </source>
</evidence>
<gene>
    <name evidence="2" type="ORF">KIL84_019172</name>
</gene>
<dbReference type="AlphaFoldDB" id="A0A9D3XUN3"/>